<dbReference type="PANTHER" id="PTHR46302">
    <property type="entry name" value="DOUBLECORTIN DOMAIN-CONTAINING PROTEIN 1"/>
    <property type="match status" value="1"/>
</dbReference>
<name>A0A7M5XNG7_9CNID</name>
<dbReference type="SUPFAM" id="SSF89837">
    <property type="entry name" value="Doublecortin (DC)"/>
    <property type="match status" value="5"/>
</dbReference>
<feature type="domain" description="Doublecortin" evidence="2">
    <location>
        <begin position="1040"/>
        <end position="1088"/>
    </location>
</feature>
<dbReference type="GO" id="GO:0035556">
    <property type="term" value="P:intracellular signal transduction"/>
    <property type="evidence" value="ECO:0007669"/>
    <property type="project" value="InterPro"/>
</dbReference>
<dbReference type="PROSITE" id="PS50309">
    <property type="entry name" value="DC"/>
    <property type="match status" value="5"/>
</dbReference>
<dbReference type="InterPro" id="IPR057424">
    <property type="entry name" value="Ubiquitin_DCDC1"/>
</dbReference>
<evidence type="ECO:0000256" key="1">
    <source>
        <dbReference type="SAM" id="MobiDB-lite"/>
    </source>
</evidence>
<dbReference type="InterPro" id="IPR036572">
    <property type="entry name" value="Doublecortin_dom_sf"/>
</dbReference>
<feature type="compositionally biased region" description="Basic and acidic residues" evidence="1">
    <location>
        <begin position="799"/>
        <end position="815"/>
    </location>
</feature>
<keyword evidence="4" id="KW-1185">Reference proteome</keyword>
<organism evidence="3 4">
    <name type="scientific">Clytia hemisphaerica</name>
    <dbReference type="NCBI Taxonomy" id="252671"/>
    <lineage>
        <taxon>Eukaryota</taxon>
        <taxon>Metazoa</taxon>
        <taxon>Cnidaria</taxon>
        <taxon>Hydrozoa</taxon>
        <taxon>Hydroidolina</taxon>
        <taxon>Leptothecata</taxon>
        <taxon>Obeliida</taxon>
        <taxon>Clytiidae</taxon>
        <taxon>Clytia</taxon>
    </lineage>
</organism>
<dbReference type="InterPro" id="IPR035992">
    <property type="entry name" value="Ricin_B-like_lectins"/>
</dbReference>
<feature type="domain" description="Doublecortin" evidence="2">
    <location>
        <begin position="1520"/>
        <end position="1565"/>
    </location>
</feature>
<dbReference type="InterPro" id="IPR043188">
    <property type="entry name" value="DCDC1"/>
</dbReference>
<feature type="domain" description="Doublecortin" evidence="2">
    <location>
        <begin position="176"/>
        <end position="225"/>
    </location>
</feature>
<dbReference type="PANTHER" id="PTHR46302:SF3">
    <property type="entry name" value="DOUBLECORTIN DOMAIN-CONTAINING PROTEIN 1"/>
    <property type="match status" value="1"/>
</dbReference>
<feature type="compositionally biased region" description="Polar residues" evidence="1">
    <location>
        <begin position="788"/>
        <end position="798"/>
    </location>
</feature>
<dbReference type="Proteomes" id="UP000594262">
    <property type="component" value="Unplaced"/>
</dbReference>
<evidence type="ECO:0000313" key="4">
    <source>
        <dbReference type="Proteomes" id="UP000594262"/>
    </source>
</evidence>
<evidence type="ECO:0000259" key="2">
    <source>
        <dbReference type="PROSITE" id="PS50309"/>
    </source>
</evidence>
<feature type="domain" description="Doublecortin" evidence="2">
    <location>
        <begin position="1771"/>
        <end position="1828"/>
    </location>
</feature>
<dbReference type="InterPro" id="IPR003533">
    <property type="entry name" value="Doublecortin_dom"/>
</dbReference>
<dbReference type="GO" id="GO:1902412">
    <property type="term" value="P:regulation of mitotic cytokinesis"/>
    <property type="evidence" value="ECO:0007669"/>
    <property type="project" value="InterPro"/>
</dbReference>
<dbReference type="SMART" id="SM00537">
    <property type="entry name" value="DCX"/>
    <property type="match status" value="2"/>
</dbReference>
<reference evidence="3" key="1">
    <citation type="submission" date="2021-01" db="UniProtKB">
        <authorList>
            <consortium name="EnsemblMetazoa"/>
        </authorList>
    </citation>
    <scope>IDENTIFICATION</scope>
</reference>
<sequence length="1913" mass="217146">MQSPTQKKIKMLTKKIRPVSAKPSVSFGKFDDPTEQRINQDILVTKYLEHYVTDFKKSNKTNQRSSKNDLHKSPYASHVSLREATSDTFHNRKNTWSPYPPKSRRPISAPVYKNGNGSISKLDLNSSFTSSGAVSFMSSSVSGLYRQQKPVYKRKHKILCVQAYVNGTHIRPVRVTAPDLSQLLIECTHKLGLTSAARKLYLSNGNVVTSPQQLSKDEEIYVSMGEPFKNPVISLQERERLKQSSFWTLNGIMLPFEENNNRKPSRTSTSVTHCMTKLVESQKRRILVFKNGESFGGVEVVANRFEEFLDDCTKKLSLTSSARHIYDWSGKQVENFNNVPSLDKSLQPTTGPVLGPLWVSKGERFSPKGAHNFLNTMIQNTKDRIKSTNIYLAKLHEEMASENSYFTLAEIEIEIDQEDLTLAGLERALPPLENYLKNIQRLCKEEEASLTPSSYKFKHISEIDTSSRLLTTPGIKIRLYVNGRKREVGPIKVFVNIADLKKGTKTQGEVMTRFFDLVNMNPNIRPLFGIKANRVYVKRAFLLNGSEVIDIGLLEPGQELWLSLGEGFLPIEIPIVCMNLDKVKLLSLWGWKQVIQKDLWMGSDQNQTHPKLWQMIQGVPPQCESQEMKVEMSNPQKIAYLNQCNAERLNENRPFLQSKQDHSLVLYPELAFETQGAEEENGDIWGRNIQKWIISPDGTICNKHLKGLYIGVLDEEIEMIFKSEETGEEELLEGASVGLRFNNSGGFVNTQFNGQFRNWIFTHDGYIQPTAFPEYVLTAVDGFTLNSKTSRSANSPTSEHSEEDSPGHWEIKSRNELIVTEHQSSSSSSSDDSDGEDNHGEDAHYNEPGGGDKKKKKKKKKESQEEEEEEITSPKNENNFNPFIDIKDQYGGQNTCMVILPRFPSNHRLASTQRWGIKCESPEQVQPYLREKWVQQCLTWPADERGNIMESPTEGYLTYGAPKIKWRSIKSSEATTFSAARNDLPVKLQVLKNGESDINRAVPVIAPDIRNIKKDINVSGSSAPVNGYGGSVCMTPLDIEFQQFLERCTDALNLPFAARRVFTADGKEVLSLTSLEKNDLIYVSCGDNWNNPSLSQADQQKRLLLASLTSDILKIKKYIALRNCAGFILRMESDIFHRDSKLSLMKVPQDIYSNQIVAKESDTTYDLLNPNDDATEEREMSAHQRTHARLDARHADDQNGVEDMADRESISHREVLFGSNEGVPSTLLEQQTTTCNYKWIYRGEFIQLESNPNMVIGLQETDASVNLEVVVCKKRFEDPNQRWTFADDGTISLVSNPNLVLTVATPSMKDEAFVEEDITTSLYDHARLIVTNRKAVVNGNANQIFWLDEETKLLHAFATDDVNIELTSAIQAAICSYSVFGETTIYQPGYFMKRRDGDRTYTLTFCEPCGRVIRGKQKLQRITDLRDFKCCMGQQAKKSKIKFKGAFQCLESKVDLSAHEAETTLALWESQLHRLREESSVRVIASEITMTQNNPAVRLIIRRNGEGCSSNGMLLIGNMLSQILDDCTSKLNLPHAARRLYTMDGELITSMQQLLKPYYPELTYLRGHQSQTSSPLKTSKEFKERVDVNGRIYSNGSQEYPEQQDDGIEQIENLQIEKLDVRVPIDVWVSMGEPFAPLGDVEKAEILSKYEIQEKSDAITNLQIQKHRLRHAKGRRLTAFKVDPSPVKSAWVHRTDSEQQIEVCIDRLKNQLDEVKSHQLNRAKSLNMKKEPSMKLTKKMEKMKLYQMPRALKIKIFPNGESSEKFQTVFAQNFHQLLENGASKLQLTSCARRVFTHDGIEIFSLDDVSADQAYCLTCGERFVPYRERRHQIDLKAAYSRINRRTNLTTKSIAAFPLKGSEVESSPSQASIQILDRKDDNNGTQSTILARKRPPSARPKSARPNLVLQNIDDW</sequence>
<feature type="domain" description="Doublecortin" evidence="2">
    <location>
        <begin position="284"/>
        <end position="343"/>
    </location>
</feature>
<dbReference type="EnsemblMetazoa" id="CLYHEMT024365.1">
    <property type="protein sequence ID" value="CLYHEMP024365.1"/>
    <property type="gene ID" value="CLYHEMG024365"/>
</dbReference>
<feature type="region of interest" description="Disordered" evidence="1">
    <location>
        <begin position="58"/>
        <end position="112"/>
    </location>
</feature>
<dbReference type="Pfam" id="PF25510">
    <property type="entry name" value="Ubiquitin_DCDC1"/>
    <property type="match status" value="1"/>
</dbReference>
<dbReference type="Pfam" id="PF24478">
    <property type="entry name" value="DCX2_DCDC1"/>
    <property type="match status" value="3"/>
</dbReference>
<dbReference type="Gene3D" id="3.10.20.230">
    <property type="entry name" value="Doublecortin domain"/>
    <property type="match status" value="5"/>
</dbReference>
<dbReference type="Pfam" id="PF03607">
    <property type="entry name" value="DCX"/>
    <property type="match status" value="1"/>
</dbReference>
<protein>
    <recommendedName>
        <fullName evidence="2">Doublecortin domain-containing protein</fullName>
    </recommendedName>
</protein>
<dbReference type="Gene3D" id="2.80.10.50">
    <property type="match status" value="1"/>
</dbReference>
<accession>A0A7M5XNG7</accession>
<proteinExistence type="predicted"/>
<dbReference type="OrthoDB" id="9999986at2759"/>
<dbReference type="InterPro" id="IPR056415">
    <property type="entry name" value="DCX2_DCDC1"/>
</dbReference>
<feature type="compositionally biased region" description="Basic and acidic residues" evidence="1">
    <location>
        <begin position="836"/>
        <end position="845"/>
    </location>
</feature>
<dbReference type="GO" id="GO:0030496">
    <property type="term" value="C:midbody"/>
    <property type="evidence" value="ECO:0007669"/>
    <property type="project" value="TreeGrafter"/>
</dbReference>
<evidence type="ECO:0000313" key="3">
    <source>
        <dbReference type="EnsemblMetazoa" id="CLYHEMP024365.1"/>
    </source>
</evidence>
<feature type="region of interest" description="Disordered" evidence="1">
    <location>
        <begin position="1875"/>
        <end position="1905"/>
    </location>
</feature>
<dbReference type="GO" id="GO:0008017">
    <property type="term" value="F:microtubule binding"/>
    <property type="evidence" value="ECO:0007669"/>
    <property type="project" value="InterPro"/>
</dbReference>
<feature type="region of interest" description="Disordered" evidence="1">
    <location>
        <begin position="788"/>
        <end position="884"/>
    </location>
</feature>
<dbReference type="PROSITE" id="PS50231">
    <property type="entry name" value="RICIN_B_LECTIN"/>
    <property type="match status" value="1"/>
</dbReference>
<dbReference type="SUPFAM" id="SSF50370">
    <property type="entry name" value="Ricin B-like lectins"/>
    <property type="match status" value="1"/>
</dbReference>